<name>A0A238J1H4_9RHOB</name>
<sequence length="197" mass="21458">MTQGRWPPKGLTGAVRAACAGSGRHAWSGTLTRVEDGIAFHVYEFAGKAWFLAKPVIWDETLWRVAGWKNPAKRSVSSHFRGLCVRVPALSVQSLKGQEVEALGAGILAFADRSFEAFELGFDFSVPALVLRDVTGRGADDFVVTEMIWHLAEGRHAEACAIAADVVAGHRRSAFNMRTAEGDVFELVERAVARGDF</sequence>
<dbReference type="AlphaFoldDB" id="A0A238J1H4"/>
<organism evidence="1 2">
    <name type="scientific">Boseongicola aestuarii</name>
    <dbReference type="NCBI Taxonomy" id="1470561"/>
    <lineage>
        <taxon>Bacteria</taxon>
        <taxon>Pseudomonadati</taxon>
        <taxon>Pseudomonadota</taxon>
        <taxon>Alphaproteobacteria</taxon>
        <taxon>Rhodobacterales</taxon>
        <taxon>Paracoccaceae</taxon>
        <taxon>Boseongicola</taxon>
    </lineage>
</organism>
<proteinExistence type="predicted"/>
<dbReference type="Proteomes" id="UP000201838">
    <property type="component" value="Unassembled WGS sequence"/>
</dbReference>
<keyword evidence="2" id="KW-1185">Reference proteome</keyword>
<evidence type="ECO:0000313" key="2">
    <source>
        <dbReference type="Proteomes" id="UP000201838"/>
    </source>
</evidence>
<accession>A0A238J1H4</accession>
<protein>
    <submittedName>
        <fullName evidence="1">Uncharacterized protein</fullName>
    </submittedName>
</protein>
<dbReference type="RefSeq" id="WP_093974125.1">
    <property type="nucleotide sequence ID" value="NZ_FXXQ01000007.1"/>
</dbReference>
<evidence type="ECO:0000313" key="1">
    <source>
        <dbReference type="EMBL" id="SMX24163.1"/>
    </source>
</evidence>
<gene>
    <name evidence="1" type="ORF">BOA8489_02286</name>
</gene>
<reference evidence="1 2" key="1">
    <citation type="submission" date="2017-05" db="EMBL/GenBank/DDBJ databases">
        <authorList>
            <person name="Song R."/>
            <person name="Chenine A.L."/>
            <person name="Ruprecht R.M."/>
        </authorList>
    </citation>
    <scope>NUCLEOTIDE SEQUENCE [LARGE SCALE GENOMIC DNA]</scope>
    <source>
        <strain evidence="1 2">CECT 8489</strain>
    </source>
</reference>
<dbReference type="EMBL" id="FXXQ01000007">
    <property type="protein sequence ID" value="SMX24163.1"/>
    <property type="molecule type" value="Genomic_DNA"/>
</dbReference>